<sequence length="224" mass="23098">MPSGRVRGMSSGRRALLAGGVAAVAASALAVLLIAADTPRPVESRRIVAQPNAGVLSATHTTDLLGHSPTTPPLPAPTEARAEVEPVGERSADTTTPTTTTQPVVTTTAQQPPSTGGEPPSEPSGPPQGGAPPESGPGAGQPPPGVRPTTPTTTRPTQPQGVCDRAYWTTGSCVPWLIPWYVEDSCAWLRGRGVGIILVPAQDRHRLDGNRDGVGCFLGDRGRY</sequence>
<evidence type="ECO:0000313" key="3">
    <source>
        <dbReference type="Proteomes" id="UP000002213"/>
    </source>
</evidence>
<protein>
    <recommendedName>
        <fullName evidence="4">Excalibur calcium-binding domain-containing protein</fullName>
    </recommendedName>
</protein>
<feature type="compositionally biased region" description="Low complexity" evidence="1">
    <location>
        <begin position="147"/>
        <end position="161"/>
    </location>
</feature>
<keyword evidence="3" id="KW-1185">Reference proteome</keyword>
<evidence type="ECO:0000256" key="1">
    <source>
        <dbReference type="SAM" id="MobiDB-lite"/>
    </source>
</evidence>
<dbReference type="KEGG" id="ami:Amir_6803"/>
<organism evidence="2 3">
    <name type="scientific">Actinosynnema mirum (strain ATCC 29888 / DSM 43827 / JCM 3225 / NBRC 14064 / NCIMB 13271 / NRRL B-12336 / IMRU 3971 / 101)</name>
    <dbReference type="NCBI Taxonomy" id="446462"/>
    <lineage>
        <taxon>Bacteria</taxon>
        <taxon>Bacillati</taxon>
        <taxon>Actinomycetota</taxon>
        <taxon>Actinomycetes</taxon>
        <taxon>Pseudonocardiales</taxon>
        <taxon>Pseudonocardiaceae</taxon>
        <taxon>Actinosynnema</taxon>
    </lineage>
</organism>
<gene>
    <name evidence="2" type="ordered locus">Amir_6803</name>
</gene>
<dbReference type="HOGENOM" id="CLU_1232874_0_0_11"/>
<feature type="region of interest" description="Disordered" evidence="1">
    <location>
        <begin position="61"/>
        <end position="161"/>
    </location>
</feature>
<dbReference type="Proteomes" id="UP000002213">
    <property type="component" value="Chromosome"/>
</dbReference>
<dbReference type="EMBL" id="CP001630">
    <property type="protein sequence ID" value="ACU40599.1"/>
    <property type="molecule type" value="Genomic_DNA"/>
</dbReference>
<proteinExistence type="predicted"/>
<evidence type="ECO:0000313" key="2">
    <source>
        <dbReference type="EMBL" id="ACU40599.1"/>
    </source>
</evidence>
<dbReference type="AlphaFoldDB" id="C6WPP8"/>
<dbReference type="eggNOG" id="ENOG5033N66">
    <property type="taxonomic scope" value="Bacteria"/>
</dbReference>
<evidence type="ECO:0008006" key="4">
    <source>
        <dbReference type="Google" id="ProtNLM"/>
    </source>
</evidence>
<name>C6WPP8_ACTMD</name>
<reference evidence="2 3" key="1">
    <citation type="journal article" date="2009" name="Stand. Genomic Sci.">
        <title>Complete genome sequence of Actinosynnema mirum type strain (101).</title>
        <authorList>
            <person name="Land M."/>
            <person name="Lapidus A."/>
            <person name="Mayilraj S."/>
            <person name="Chen F."/>
            <person name="Copeland A."/>
            <person name="Del Rio T.G."/>
            <person name="Nolan M."/>
            <person name="Lucas S."/>
            <person name="Tice H."/>
            <person name="Cheng J.F."/>
            <person name="Chertkov O."/>
            <person name="Bruce D."/>
            <person name="Goodwin L."/>
            <person name="Pitluck S."/>
            <person name="Rohde M."/>
            <person name="Goker M."/>
            <person name="Pati A."/>
            <person name="Ivanova N."/>
            <person name="Mavromatis K."/>
            <person name="Chen A."/>
            <person name="Palaniappan K."/>
            <person name="Hauser L."/>
            <person name="Chang Y.J."/>
            <person name="Jeffries C.C."/>
            <person name="Brettin T."/>
            <person name="Detter J.C."/>
            <person name="Han C."/>
            <person name="Chain P."/>
            <person name="Tindall B.J."/>
            <person name="Bristow J."/>
            <person name="Eisen J.A."/>
            <person name="Markowitz V."/>
            <person name="Hugenholtz P."/>
            <person name="Kyrpides N.C."/>
            <person name="Klenk H.P."/>
        </authorList>
    </citation>
    <scope>NUCLEOTIDE SEQUENCE [LARGE SCALE GENOMIC DNA]</scope>
    <source>
        <strain evidence="3">ATCC 29888 / DSM 43827 / JCM 3225 / NBRC 14064 / NCIMB 13271 / NRRL B-12336 / IMRU 3971 / 101</strain>
    </source>
</reference>
<feature type="compositionally biased region" description="Pro residues" evidence="1">
    <location>
        <begin position="120"/>
        <end position="130"/>
    </location>
</feature>
<feature type="compositionally biased region" description="Basic and acidic residues" evidence="1">
    <location>
        <begin position="80"/>
        <end position="92"/>
    </location>
</feature>
<accession>C6WPP8</accession>
<feature type="compositionally biased region" description="Low complexity" evidence="1">
    <location>
        <begin position="94"/>
        <end position="119"/>
    </location>
</feature>